<dbReference type="Proteomes" id="UP001642540">
    <property type="component" value="Unassembled WGS sequence"/>
</dbReference>
<proteinExistence type="predicted"/>
<keyword evidence="2" id="KW-1185">Reference proteome</keyword>
<dbReference type="EMBL" id="CAXLJM020000075">
    <property type="protein sequence ID" value="CAL8128816.1"/>
    <property type="molecule type" value="Genomic_DNA"/>
</dbReference>
<accession>A0ABP1RIP5</accession>
<reference evidence="1 2" key="1">
    <citation type="submission" date="2024-08" db="EMBL/GenBank/DDBJ databases">
        <authorList>
            <person name="Cucini C."/>
            <person name="Frati F."/>
        </authorList>
    </citation>
    <scope>NUCLEOTIDE SEQUENCE [LARGE SCALE GENOMIC DNA]</scope>
</reference>
<gene>
    <name evidence="1" type="ORF">ODALV1_LOCUS22581</name>
</gene>
<sequence>MCVPTYTPSQEITNVAFTQLGCMTIAMPSTTITPPKSPILTCSEQTSCEACVDPDLQFKDGNGKCVWEVTSVGQNCFSQSYYIPSQEIYKIAYNQEGCSTLSSTTTTKAPTPERDPCLAENTCESCVGIATSQGLENLSTCLWVATPSNGHCASTFTPSQEIDKIAFTLNGCATSPPPPTCEQQETCEACVRTRIEPDRTGLVKNCVWKITKNGQLCVANYTRSPEIANIFFNEVECKNYQKLVPNTISMEFNLIKLGFII</sequence>
<evidence type="ECO:0000313" key="2">
    <source>
        <dbReference type="Proteomes" id="UP001642540"/>
    </source>
</evidence>
<evidence type="ECO:0000313" key="1">
    <source>
        <dbReference type="EMBL" id="CAL8128816.1"/>
    </source>
</evidence>
<comment type="caution">
    <text evidence="1">The sequence shown here is derived from an EMBL/GenBank/DDBJ whole genome shotgun (WGS) entry which is preliminary data.</text>
</comment>
<organism evidence="1 2">
    <name type="scientific">Orchesella dallaii</name>
    <dbReference type="NCBI Taxonomy" id="48710"/>
    <lineage>
        <taxon>Eukaryota</taxon>
        <taxon>Metazoa</taxon>
        <taxon>Ecdysozoa</taxon>
        <taxon>Arthropoda</taxon>
        <taxon>Hexapoda</taxon>
        <taxon>Collembola</taxon>
        <taxon>Entomobryomorpha</taxon>
        <taxon>Entomobryoidea</taxon>
        <taxon>Orchesellidae</taxon>
        <taxon>Orchesellinae</taxon>
        <taxon>Orchesella</taxon>
    </lineage>
</organism>
<protein>
    <submittedName>
        <fullName evidence="1">Uncharacterized protein</fullName>
    </submittedName>
</protein>
<name>A0ABP1RIP5_9HEXA</name>